<dbReference type="AlphaFoldDB" id="A0A3R7W0G8"/>
<dbReference type="GO" id="GO:0005576">
    <property type="term" value="C:extracellular region"/>
    <property type="evidence" value="ECO:0007669"/>
    <property type="project" value="UniProtKB-SubCell"/>
</dbReference>
<dbReference type="PANTHER" id="PTHR33657">
    <property type="entry name" value="DOMAIN PROTEIN, PUTATIVE (AFU_ORTHOLOGUE AFUA_5G00600)-RELATED"/>
    <property type="match status" value="1"/>
</dbReference>
<comment type="caution">
    <text evidence="7">The sequence shown here is derived from an EMBL/GenBank/DDBJ whole genome shotgun (WGS) entry which is preliminary data.</text>
</comment>
<feature type="region of interest" description="Disordered" evidence="5">
    <location>
        <begin position="360"/>
        <end position="380"/>
    </location>
</feature>
<evidence type="ECO:0000256" key="6">
    <source>
        <dbReference type="SAM" id="SignalP"/>
    </source>
</evidence>
<dbReference type="InterPro" id="IPR008701">
    <property type="entry name" value="NPP1"/>
</dbReference>
<evidence type="ECO:0000256" key="2">
    <source>
        <dbReference type="ARBA" id="ARBA00009520"/>
    </source>
</evidence>
<comment type="subcellular location">
    <subcellularLocation>
        <location evidence="1">Secreted</location>
    </subcellularLocation>
</comment>
<evidence type="ECO:0000313" key="8">
    <source>
        <dbReference type="Proteomes" id="UP000286097"/>
    </source>
</evidence>
<dbReference type="EMBL" id="QKXF01000451">
    <property type="protein sequence ID" value="RQM11253.1"/>
    <property type="molecule type" value="Genomic_DNA"/>
</dbReference>
<evidence type="ECO:0000256" key="3">
    <source>
        <dbReference type="ARBA" id="ARBA00022525"/>
    </source>
</evidence>
<name>A0A3R7W0G8_9STRA</name>
<reference evidence="7 8" key="1">
    <citation type="submission" date="2018-06" db="EMBL/GenBank/DDBJ databases">
        <title>Comparative genomics of downy mildews reveals potential adaptations to biotrophy.</title>
        <authorList>
            <person name="Fletcher K."/>
            <person name="Klosterman S.J."/>
            <person name="Derevnina L."/>
            <person name="Martin F."/>
            <person name="Koike S."/>
            <person name="Reyes Chin-Wo S."/>
            <person name="Mou B."/>
            <person name="Michelmore R."/>
        </authorList>
    </citation>
    <scope>NUCLEOTIDE SEQUENCE [LARGE SCALE GENOMIC DNA]</scope>
    <source>
        <strain evidence="7 8">R13</strain>
    </source>
</reference>
<dbReference type="PANTHER" id="PTHR33657:SF8">
    <property type="entry name" value="DOMAIN PROTEIN, PUTATIVE (AFU_ORTHOLOGUE AFUA_5G00600)-RELATED"/>
    <property type="match status" value="1"/>
</dbReference>
<feature type="chain" id="PRO_5018669443" evidence="6">
    <location>
        <begin position="24"/>
        <end position="542"/>
    </location>
</feature>
<keyword evidence="3" id="KW-0964">Secreted</keyword>
<dbReference type="Proteomes" id="UP000286097">
    <property type="component" value="Unassembled WGS sequence"/>
</dbReference>
<keyword evidence="6" id="KW-0732">Signal</keyword>
<feature type="signal peptide" evidence="6">
    <location>
        <begin position="1"/>
        <end position="23"/>
    </location>
</feature>
<accession>A0A3R7W0G8</accession>
<feature type="region of interest" description="Disordered" evidence="5">
    <location>
        <begin position="87"/>
        <end position="107"/>
    </location>
</feature>
<evidence type="ECO:0000256" key="4">
    <source>
        <dbReference type="ARBA" id="ARBA00023026"/>
    </source>
</evidence>
<dbReference type="Pfam" id="PF05630">
    <property type="entry name" value="NPP1"/>
    <property type="match status" value="2"/>
</dbReference>
<proteinExistence type="inferred from homology"/>
<evidence type="ECO:0000313" key="7">
    <source>
        <dbReference type="EMBL" id="RQM11253.1"/>
    </source>
</evidence>
<dbReference type="VEuPathDB" id="FungiDB:DD237_008406"/>
<evidence type="ECO:0000256" key="5">
    <source>
        <dbReference type="SAM" id="MobiDB-lite"/>
    </source>
</evidence>
<organism evidence="7 8">
    <name type="scientific">Peronospora effusa</name>
    <dbReference type="NCBI Taxonomy" id="542832"/>
    <lineage>
        <taxon>Eukaryota</taxon>
        <taxon>Sar</taxon>
        <taxon>Stramenopiles</taxon>
        <taxon>Oomycota</taxon>
        <taxon>Peronosporomycetes</taxon>
        <taxon>Peronosporales</taxon>
        <taxon>Peronosporaceae</taxon>
        <taxon>Peronospora</taxon>
    </lineage>
</organism>
<comment type="similarity">
    <text evidence="2">Belongs to the Necrosis inducing protein (NPP1) family.</text>
</comment>
<keyword evidence="4" id="KW-0843">Virulence</keyword>
<gene>
    <name evidence="7" type="ORF">DD237_008406</name>
</gene>
<sequence length="542" mass="60126">MKIAGFLCVALAGITTVVDHATAKEAISEAPLKSCPPLKTIDHDKIQPFPQPPPVTIAEKAAVKFKPRLTIKPHLCDAYPAVTRDGRVSGGLRPTGPTDGQCKGNRHGSQVYGRADWYNDKYAILYAWYIPKEEIPDNDGTEDKYNHRHGWQTCAVWLNNPAIKNPTIEAVSVSVSSVFVSKGPPARSNLDGTAVKVRYFRTISPNHMYANYELELTDVVGGFQDLIMWQQLTDEARCALNLKDWGNEVKMPINDENFKTSLKEAFPSNLLAIQLIAGFLCVALAGITTVVDHATAKEAISEAPLKSCPPLKTIDHDKIQPFPQPPPVTIAEKAAVKFKPRLTIKPHLCDAYPAVTRDGRVSGGLRPTGPTDGQCKGNRHGSQVYGRADWYNDKYAILYAWYIPKEEIPDNDGTEDKYNHRHGWQTCAVWLNNPAIKNPTIEAVSVSVSSVFVSKGPPARSNLDGTAVKVRYFRTISPNHMYANYELELTDVVGGFQDLIMWQQLTDEARCALNLKDWGNEVKMPINDENFKTSLKEAFPSK</sequence>
<evidence type="ECO:0000256" key="1">
    <source>
        <dbReference type="ARBA" id="ARBA00004613"/>
    </source>
</evidence>
<protein>
    <submittedName>
        <fullName evidence="7">Uncharacterized protein</fullName>
    </submittedName>
</protein>